<dbReference type="InterPro" id="IPR021338">
    <property type="entry name" value="DUF2953"/>
</dbReference>
<evidence type="ECO:0000313" key="3">
    <source>
        <dbReference type="Proteomes" id="UP000273145"/>
    </source>
</evidence>
<name>A0A3S8RVC9_9BACL</name>
<sequence>MWIWLGVILILLLVIIAVVIILLSPIKFHLVVRKVKQNEAVQLEVTMLYGVIRLRYEIPSIIFKNMKDGFKVEQQSSSNLLKSRTASSEQDINKDKIRSWVDQFYDLLQATKGLKKWTASTLKHISFHRLDWSTNVALSDAAYTATLSGALWGLKTTLIGGLSCYIDLKQRPRLFVVPVFDKPPLFATEMEINGEIRCVRALHAGFVLIVRVLKIKGGFQKWLSIAARGQKKGSSRS</sequence>
<evidence type="ECO:0000313" key="2">
    <source>
        <dbReference type="EMBL" id="AZK47135.1"/>
    </source>
</evidence>
<evidence type="ECO:0000256" key="1">
    <source>
        <dbReference type="SAM" id="Phobius"/>
    </source>
</evidence>
<protein>
    <submittedName>
        <fullName evidence="2">DUF2953 domain-containing protein</fullName>
    </submittedName>
</protein>
<gene>
    <name evidence="2" type="ORF">EIM92_14000</name>
</gene>
<dbReference type="AlphaFoldDB" id="A0A3S8RVC9"/>
<feature type="transmembrane region" description="Helical" evidence="1">
    <location>
        <begin position="6"/>
        <end position="26"/>
    </location>
</feature>
<keyword evidence="3" id="KW-1185">Reference proteome</keyword>
<dbReference type="EMBL" id="CP034248">
    <property type="protein sequence ID" value="AZK47135.1"/>
    <property type="molecule type" value="Genomic_DNA"/>
</dbReference>
<reference evidence="2 3" key="1">
    <citation type="submission" date="2018-11" db="EMBL/GenBank/DDBJ databases">
        <title>Genome sequencing of Paenibacillus lentus DSM25539(T).</title>
        <authorList>
            <person name="Kook J.-K."/>
            <person name="Park S.-N."/>
            <person name="Lim Y.K."/>
        </authorList>
    </citation>
    <scope>NUCLEOTIDE SEQUENCE [LARGE SCALE GENOMIC DNA]</scope>
    <source>
        <strain evidence="2 3">DSM 25539</strain>
    </source>
</reference>
<dbReference type="RefSeq" id="WP_125083173.1">
    <property type="nucleotide sequence ID" value="NZ_CP034248.1"/>
</dbReference>
<accession>A0A3S8RVC9</accession>
<dbReference type="KEGG" id="plen:EIM92_14000"/>
<dbReference type="Proteomes" id="UP000273145">
    <property type="component" value="Chromosome"/>
</dbReference>
<dbReference type="OrthoDB" id="1683589at2"/>
<keyword evidence="1" id="KW-1133">Transmembrane helix</keyword>
<keyword evidence="1" id="KW-0472">Membrane</keyword>
<dbReference type="Pfam" id="PF11167">
    <property type="entry name" value="DUF2953"/>
    <property type="match status" value="1"/>
</dbReference>
<keyword evidence="1" id="KW-0812">Transmembrane</keyword>
<proteinExistence type="predicted"/>
<organism evidence="2 3">
    <name type="scientific">Paenibacillus lentus</name>
    <dbReference type="NCBI Taxonomy" id="1338368"/>
    <lineage>
        <taxon>Bacteria</taxon>
        <taxon>Bacillati</taxon>
        <taxon>Bacillota</taxon>
        <taxon>Bacilli</taxon>
        <taxon>Bacillales</taxon>
        <taxon>Paenibacillaceae</taxon>
        <taxon>Paenibacillus</taxon>
    </lineage>
</organism>